<dbReference type="Gene3D" id="3.40.190.290">
    <property type="match status" value="1"/>
</dbReference>
<dbReference type="PANTHER" id="PTHR30537">
    <property type="entry name" value="HTH-TYPE TRANSCRIPTIONAL REGULATOR"/>
    <property type="match status" value="1"/>
</dbReference>
<keyword evidence="3" id="KW-0238">DNA-binding</keyword>
<dbReference type="PANTHER" id="PTHR30537:SF5">
    <property type="entry name" value="HTH-TYPE TRANSCRIPTIONAL ACTIVATOR TTDR-RELATED"/>
    <property type="match status" value="1"/>
</dbReference>
<dbReference type="CDD" id="cd08422">
    <property type="entry name" value="PBP2_CrgA_like"/>
    <property type="match status" value="1"/>
</dbReference>
<dbReference type="Pfam" id="PF03466">
    <property type="entry name" value="LysR_substrate"/>
    <property type="match status" value="1"/>
</dbReference>
<keyword evidence="4" id="KW-0804">Transcription</keyword>
<dbReference type="GO" id="GO:0003700">
    <property type="term" value="F:DNA-binding transcription factor activity"/>
    <property type="evidence" value="ECO:0007669"/>
    <property type="project" value="InterPro"/>
</dbReference>
<dbReference type="InterPro" id="IPR005119">
    <property type="entry name" value="LysR_subst-bd"/>
</dbReference>
<dbReference type="InterPro" id="IPR000847">
    <property type="entry name" value="LysR_HTH_N"/>
</dbReference>
<evidence type="ECO:0000259" key="5">
    <source>
        <dbReference type="PROSITE" id="PS50931"/>
    </source>
</evidence>
<dbReference type="AlphaFoldDB" id="A0A2T4J3Z9"/>
<protein>
    <submittedName>
        <fullName evidence="6">LysR family transcriptional regulator</fullName>
    </submittedName>
</protein>
<evidence type="ECO:0000313" key="6">
    <source>
        <dbReference type="EMBL" id="PTE12624.1"/>
    </source>
</evidence>
<proteinExistence type="inferred from homology"/>
<dbReference type="InterPro" id="IPR036390">
    <property type="entry name" value="WH_DNA-bd_sf"/>
</dbReference>
<reference evidence="6 7" key="1">
    <citation type="submission" date="2018-03" db="EMBL/GenBank/DDBJ databases">
        <title>Rhodobacter blasticus.</title>
        <authorList>
            <person name="Meyer T.E."/>
            <person name="Miller S."/>
            <person name="Lodha T."/>
            <person name="Gandham S."/>
            <person name="Chintalapati S."/>
            <person name="Chintalapati V.R."/>
        </authorList>
    </citation>
    <scope>NUCLEOTIDE SEQUENCE [LARGE SCALE GENOMIC DNA]</scope>
    <source>
        <strain evidence="6 7">DSM 2131</strain>
    </source>
</reference>
<keyword evidence="7" id="KW-1185">Reference proteome</keyword>
<feature type="domain" description="HTH lysR-type" evidence="5">
    <location>
        <begin position="1"/>
        <end position="62"/>
    </location>
</feature>
<dbReference type="PROSITE" id="PS50931">
    <property type="entry name" value="HTH_LYSR"/>
    <property type="match status" value="1"/>
</dbReference>
<evidence type="ECO:0000256" key="3">
    <source>
        <dbReference type="ARBA" id="ARBA00023125"/>
    </source>
</evidence>
<dbReference type="Gene3D" id="1.10.10.10">
    <property type="entry name" value="Winged helix-like DNA-binding domain superfamily/Winged helix DNA-binding domain"/>
    <property type="match status" value="1"/>
</dbReference>
<accession>A0A2T4J3Z9</accession>
<dbReference type="InterPro" id="IPR036388">
    <property type="entry name" value="WH-like_DNA-bd_sf"/>
</dbReference>
<comment type="similarity">
    <text evidence="1">Belongs to the LysR transcriptional regulatory family.</text>
</comment>
<name>A0A2T4J3Z9_FUSBL</name>
<evidence type="ECO:0000313" key="7">
    <source>
        <dbReference type="Proteomes" id="UP000241362"/>
    </source>
</evidence>
<evidence type="ECO:0000256" key="1">
    <source>
        <dbReference type="ARBA" id="ARBA00009437"/>
    </source>
</evidence>
<dbReference type="SUPFAM" id="SSF53850">
    <property type="entry name" value="Periplasmic binding protein-like II"/>
    <property type="match status" value="1"/>
</dbReference>
<comment type="caution">
    <text evidence="6">The sequence shown here is derived from an EMBL/GenBank/DDBJ whole genome shotgun (WGS) entry which is preliminary data.</text>
</comment>
<dbReference type="RefSeq" id="WP_107674905.1">
    <property type="nucleotide sequence ID" value="NZ_PZKE01000041.1"/>
</dbReference>
<dbReference type="InterPro" id="IPR058163">
    <property type="entry name" value="LysR-type_TF_proteobact-type"/>
</dbReference>
<dbReference type="SUPFAM" id="SSF46785">
    <property type="entry name" value="Winged helix' DNA-binding domain"/>
    <property type="match status" value="1"/>
</dbReference>
<evidence type="ECO:0000256" key="2">
    <source>
        <dbReference type="ARBA" id="ARBA00023015"/>
    </source>
</evidence>
<dbReference type="Proteomes" id="UP000241362">
    <property type="component" value="Unassembled WGS sequence"/>
</dbReference>
<dbReference type="EMBL" id="PZKE01000041">
    <property type="protein sequence ID" value="PTE12624.1"/>
    <property type="molecule type" value="Genomic_DNA"/>
</dbReference>
<keyword evidence="2" id="KW-0805">Transcription regulation</keyword>
<dbReference type="Pfam" id="PF00126">
    <property type="entry name" value="HTH_1"/>
    <property type="match status" value="1"/>
</dbReference>
<organism evidence="6 7">
    <name type="scientific">Fuscovulum blasticum DSM 2131</name>
    <dbReference type="NCBI Taxonomy" id="1188250"/>
    <lineage>
        <taxon>Bacteria</taxon>
        <taxon>Pseudomonadati</taxon>
        <taxon>Pseudomonadota</taxon>
        <taxon>Alphaproteobacteria</taxon>
        <taxon>Rhodobacterales</taxon>
        <taxon>Paracoccaceae</taxon>
        <taxon>Pseudogemmobacter</taxon>
    </lineage>
</organism>
<gene>
    <name evidence="6" type="ORF">C5F44_17445</name>
</gene>
<sequence>MEHKSDLNLLAAFDLVAQHQGFGRAAAASGHPKATLSRQVRALEDALALRLIDRNGRAFALTDEGRLLHQRTHDLLAEVGAAMTDLVHDRGVPRGRLRVSCPLVFGHRFMGRIAAGFHHAFPQIGLEVTATDRQVDLVEEGYDVVIRVNPPPDSRLVGRCIMRDHSHVIASPDLALPTGGTGPVPAIMRSFTQQNLAVETLRGTTRTALTLAPALTLPSLLMQRDALLAGGLAAVLPYWLVAEDIKAGRLADWGQVPQAVAEVWVLHAGRRLTSLKVKALVDFLVAGANGALPPRVPQAAGSADAAAPS</sequence>
<evidence type="ECO:0000256" key="4">
    <source>
        <dbReference type="ARBA" id="ARBA00023163"/>
    </source>
</evidence>
<dbReference type="GO" id="GO:0003677">
    <property type="term" value="F:DNA binding"/>
    <property type="evidence" value="ECO:0007669"/>
    <property type="project" value="UniProtKB-KW"/>
</dbReference>